<proteinExistence type="inferred from homology"/>
<dbReference type="EMBL" id="BAAAOR010000024">
    <property type="protein sequence ID" value="GAA1525264.1"/>
    <property type="molecule type" value="Genomic_DNA"/>
</dbReference>
<dbReference type="InterPro" id="IPR004474">
    <property type="entry name" value="LytR_CpsA_psr"/>
</dbReference>
<protein>
    <recommendedName>
        <fullName evidence="3">Cell envelope-related transcriptional attenuator domain-containing protein</fullName>
    </recommendedName>
</protein>
<accession>A0ABN2AS43</accession>
<dbReference type="PANTHER" id="PTHR33392">
    <property type="entry name" value="POLYISOPRENYL-TEICHOIC ACID--PEPTIDOGLYCAN TEICHOIC ACID TRANSFERASE TAGU"/>
    <property type="match status" value="1"/>
</dbReference>
<keyword evidence="5" id="KW-1185">Reference proteome</keyword>
<dbReference type="NCBIfam" id="TIGR00350">
    <property type="entry name" value="lytR_cpsA_psr"/>
    <property type="match status" value="1"/>
</dbReference>
<dbReference type="Gene3D" id="3.40.630.190">
    <property type="entry name" value="LCP protein"/>
    <property type="match status" value="1"/>
</dbReference>
<name>A0ABN2AS43_9ACTN</name>
<dbReference type="Pfam" id="PF03816">
    <property type="entry name" value="LytR_cpsA_psr"/>
    <property type="match status" value="1"/>
</dbReference>
<dbReference type="InterPro" id="IPR050922">
    <property type="entry name" value="LytR/CpsA/Psr_CW_biosynth"/>
</dbReference>
<comment type="caution">
    <text evidence="4">The sequence shown here is derived from an EMBL/GenBank/DDBJ whole genome shotgun (WGS) entry which is preliminary data.</text>
</comment>
<reference evidence="4 5" key="1">
    <citation type="journal article" date="2019" name="Int. J. Syst. Evol. Microbiol.">
        <title>The Global Catalogue of Microorganisms (GCM) 10K type strain sequencing project: providing services to taxonomists for standard genome sequencing and annotation.</title>
        <authorList>
            <consortium name="The Broad Institute Genomics Platform"/>
            <consortium name="The Broad Institute Genome Sequencing Center for Infectious Disease"/>
            <person name="Wu L."/>
            <person name="Ma J."/>
        </authorList>
    </citation>
    <scope>NUCLEOTIDE SEQUENCE [LARGE SCALE GENOMIC DNA]</scope>
    <source>
        <strain evidence="4 5">JCM 14942</strain>
    </source>
</reference>
<comment type="similarity">
    <text evidence="1">Belongs to the LytR/CpsA/Psr (LCP) family.</text>
</comment>
<evidence type="ECO:0000256" key="1">
    <source>
        <dbReference type="ARBA" id="ARBA00006068"/>
    </source>
</evidence>
<keyword evidence="2" id="KW-0732">Signal</keyword>
<feature type="chain" id="PRO_5046569035" description="Cell envelope-related transcriptional attenuator domain-containing protein" evidence="2">
    <location>
        <begin position="28"/>
        <end position="299"/>
    </location>
</feature>
<dbReference type="RefSeq" id="WP_141003071.1">
    <property type="nucleotide sequence ID" value="NZ_BAAAOR010000024.1"/>
</dbReference>
<dbReference type="Proteomes" id="UP001500842">
    <property type="component" value="Unassembled WGS sequence"/>
</dbReference>
<feature type="signal peptide" evidence="2">
    <location>
        <begin position="1"/>
        <end position="27"/>
    </location>
</feature>
<sequence length="299" mass="31670">MRTMLRTLVLGMVLGLTALLVPDGAPAPTRITLVKVDRATGVDAGSDVIWILAVGSDARPGEDPLRTRGDALQMVGMDTRTGAATAIGIPRDSWVPIPGVGSNRVNAALYYGGPQLLGETVGNLLGVQPDYVMLAPFSALANLISGIGGITVDNPRAFADQHLHPEGWPAGKIRVNGMKAVEFARVRKALPRGDFDRSANQQLVLRGIQQKIAKKADQPGWIEKQILSVLKYLRTQGVSPKELFRIAQAIAQVDPGKVTTCVLPGRIGSVGAASVVLPDTAAAKRYGDDARKDASIENC</sequence>
<feature type="domain" description="Cell envelope-related transcriptional attenuator" evidence="3">
    <location>
        <begin position="69"/>
        <end position="213"/>
    </location>
</feature>
<gene>
    <name evidence="4" type="ORF">GCM10009788_31160</name>
</gene>
<dbReference type="PANTHER" id="PTHR33392:SF6">
    <property type="entry name" value="POLYISOPRENYL-TEICHOIC ACID--PEPTIDOGLYCAN TEICHOIC ACID TRANSFERASE TAGU"/>
    <property type="match status" value="1"/>
</dbReference>
<evidence type="ECO:0000313" key="5">
    <source>
        <dbReference type="Proteomes" id="UP001500842"/>
    </source>
</evidence>
<evidence type="ECO:0000259" key="3">
    <source>
        <dbReference type="Pfam" id="PF03816"/>
    </source>
</evidence>
<organism evidence="4 5">
    <name type="scientific">Nocardioides humi</name>
    <dbReference type="NCBI Taxonomy" id="449461"/>
    <lineage>
        <taxon>Bacteria</taxon>
        <taxon>Bacillati</taxon>
        <taxon>Actinomycetota</taxon>
        <taxon>Actinomycetes</taxon>
        <taxon>Propionibacteriales</taxon>
        <taxon>Nocardioidaceae</taxon>
        <taxon>Nocardioides</taxon>
    </lineage>
</organism>
<evidence type="ECO:0000313" key="4">
    <source>
        <dbReference type="EMBL" id="GAA1525264.1"/>
    </source>
</evidence>
<evidence type="ECO:0000256" key="2">
    <source>
        <dbReference type="SAM" id="SignalP"/>
    </source>
</evidence>